<evidence type="ECO:0000256" key="6">
    <source>
        <dbReference type="ARBA" id="ARBA00022827"/>
    </source>
</evidence>
<dbReference type="GO" id="GO:0046203">
    <property type="term" value="P:spermidine catabolic process"/>
    <property type="evidence" value="ECO:0007669"/>
    <property type="project" value="TreeGrafter"/>
</dbReference>
<gene>
    <name evidence="9" type="primary">LOC116309827</name>
</gene>
<sequence length="457" mass="50982">MSTSEDPEIVIIGCGVSGIAAAHRLVEAGYRHVRILEATGRSGGRIKTAALGNTITEIGAAYIHGPSEKNPLFCLARDYGLLPPEALNPENQAVDVDEDPPLVPNWFSSSGHQTYAESMEPAEELFREILDNASKFQNPQNTSWKSLGHFMRTKVHSAGRWKDEDETTRQLLLSAFSTMLKFECCGSATHSMDDIDLAGFSMFESLRGVDCTLPRFVNTEGGLSPVTVECENGERIAADHVIVTVPLGYLKKHHSTLFHPPLPAHKLKSIKTLGFGTCDKIFVEFESPWWDADCDIIYLVWEDEATVSDQVSDVSKSWIRKLVTFTVHKPSENHVLCGWICGHEAEYMETLPEEKVRESITKLVRTFTGNGTITPKRILCSRWFTDPWTYGSYCHPAIGCTAEDLKNMMEPLPSQETLSQPLQVLFAGEATHPYFYSTVHGAILTGWREADRLISHY</sequence>
<evidence type="ECO:0000256" key="5">
    <source>
        <dbReference type="ARBA" id="ARBA00022630"/>
    </source>
</evidence>
<dbReference type="Pfam" id="PF01593">
    <property type="entry name" value="Amino_oxidase"/>
    <property type="match status" value="2"/>
</dbReference>
<comment type="similarity">
    <text evidence="3">Belongs to the flavin monoamine oxidase family.</text>
</comment>
<keyword evidence="5" id="KW-0285">Flavoprotein</keyword>
<dbReference type="Gene3D" id="3.50.50.60">
    <property type="entry name" value="FAD/NAD(P)-binding domain"/>
    <property type="match status" value="2"/>
</dbReference>
<evidence type="ECO:0000259" key="8">
    <source>
        <dbReference type="Pfam" id="PF01593"/>
    </source>
</evidence>
<keyword evidence="4" id="KW-0963">Cytoplasm</keyword>
<protein>
    <recommendedName>
        <fullName evidence="8">Amine oxidase domain-containing protein</fullName>
    </recommendedName>
</protein>
<comment type="subcellular location">
    <subcellularLocation>
        <location evidence="2">Cytoplasm</location>
    </subcellularLocation>
</comment>
<evidence type="ECO:0000256" key="1">
    <source>
        <dbReference type="ARBA" id="ARBA00001974"/>
    </source>
</evidence>
<accession>A0AAZ1Y5L7</accession>
<keyword evidence="7" id="KW-0560">Oxidoreductase</keyword>
<dbReference type="GO" id="GO:0046592">
    <property type="term" value="F:polyamine oxidase activity"/>
    <property type="evidence" value="ECO:0007669"/>
    <property type="project" value="TreeGrafter"/>
</dbReference>
<evidence type="ECO:0000313" key="9">
    <source>
        <dbReference type="Ensembl" id="ENSOABP00000075198.1"/>
    </source>
</evidence>
<dbReference type="AlphaFoldDB" id="A0AAZ1Y5L7"/>
<reference evidence="9" key="3">
    <citation type="submission" date="2025-09" db="UniProtKB">
        <authorList>
            <consortium name="Ensembl"/>
        </authorList>
    </citation>
    <scope>IDENTIFICATION</scope>
</reference>
<dbReference type="Gene3D" id="3.90.660.10">
    <property type="match status" value="2"/>
</dbReference>
<keyword evidence="6" id="KW-0274">FAD</keyword>
<feature type="domain" description="Amine oxidase" evidence="8">
    <location>
        <begin position="16"/>
        <end position="96"/>
    </location>
</feature>
<dbReference type="Ensembl" id="ENSOABT00000085023.1">
    <property type="protein sequence ID" value="ENSOABP00000075198.1"/>
    <property type="gene ID" value="ENSOABG00000034409.1"/>
</dbReference>
<evidence type="ECO:0000256" key="3">
    <source>
        <dbReference type="ARBA" id="ARBA00005995"/>
    </source>
</evidence>
<dbReference type="SUPFAM" id="SSF54373">
    <property type="entry name" value="FAD-linked reductases, C-terminal domain"/>
    <property type="match status" value="1"/>
</dbReference>
<name>A0AAZ1Y5L7_OREAU</name>
<evidence type="ECO:0000256" key="2">
    <source>
        <dbReference type="ARBA" id="ARBA00004496"/>
    </source>
</evidence>
<organism evidence="9 10">
    <name type="scientific">Oreochromis aureus</name>
    <name type="common">Israeli tilapia</name>
    <name type="synonym">Chromis aureus</name>
    <dbReference type="NCBI Taxonomy" id="47969"/>
    <lineage>
        <taxon>Eukaryota</taxon>
        <taxon>Metazoa</taxon>
        <taxon>Chordata</taxon>
        <taxon>Craniata</taxon>
        <taxon>Vertebrata</taxon>
        <taxon>Euteleostomi</taxon>
        <taxon>Actinopterygii</taxon>
        <taxon>Neopterygii</taxon>
        <taxon>Teleostei</taxon>
        <taxon>Neoteleostei</taxon>
        <taxon>Acanthomorphata</taxon>
        <taxon>Ovalentaria</taxon>
        <taxon>Cichlomorphae</taxon>
        <taxon>Cichliformes</taxon>
        <taxon>Cichlidae</taxon>
        <taxon>African cichlids</taxon>
        <taxon>Pseudocrenilabrinae</taxon>
        <taxon>Oreochromini</taxon>
        <taxon>Oreochromis</taxon>
    </lineage>
</organism>
<reference evidence="9" key="2">
    <citation type="submission" date="2025-08" db="UniProtKB">
        <authorList>
            <consortium name="Ensembl"/>
        </authorList>
    </citation>
    <scope>IDENTIFICATION</scope>
</reference>
<reference evidence="10" key="1">
    <citation type="submission" date="2020-03" db="EMBL/GenBank/DDBJ databases">
        <title>Evolution of repeat sequences and sex chromosomes of tilapia species revealed by chromosome-level genomes.</title>
        <authorList>
            <person name="Xu L."/>
            <person name="Tao W."/>
            <person name="Wang D."/>
            <person name="Zhou Q."/>
        </authorList>
    </citation>
    <scope>NUCLEOTIDE SEQUENCE [LARGE SCALE GENOMIC DNA]</scope>
    <source>
        <strain evidence="10">Israel</strain>
    </source>
</reference>
<evidence type="ECO:0000313" key="10">
    <source>
        <dbReference type="Proteomes" id="UP000472276"/>
    </source>
</evidence>
<comment type="cofactor">
    <cofactor evidence="1">
        <name>FAD</name>
        <dbReference type="ChEBI" id="CHEBI:57692"/>
    </cofactor>
</comment>
<dbReference type="PANTHER" id="PTHR10742">
    <property type="entry name" value="FLAVIN MONOAMINE OXIDASE"/>
    <property type="match status" value="1"/>
</dbReference>
<evidence type="ECO:0000256" key="7">
    <source>
        <dbReference type="ARBA" id="ARBA00023002"/>
    </source>
</evidence>
<dbReference type="GO" id="GO:0005737">
    <property type="term" value="C:cytoplasm"/>
    <property type="evidence" value="ECO:0007669"/>
    <property type="project" value="UniProtKB-SubCell"/>
</dbReference>
<proteinExistence type="inferred from homology"/>
<dbReference type="InterPro" id="IPR050281">
    <property type="entry name" value="Flavin_monoamine_oxidase"/>
</dbReference>
<dbReference type="PANTHER" id="PTHR10742:SF405">
    <property type="entry name" value="PEROXISOMAL N(1)-ACETYL-SPERMINE_SPERMIDINE OXIDASE"/>
    <property type="match status" value="1"/>
</dbReference>
<dbReference type="SUPFAM" id="SSF51905">
    <property type="entry name" value="FAD/NAD(P)-binding domain"/>
    <property type="match status" value="1"/>
</dbReference>
<keyword evidence="10" id="KW-1185">Reference proteome</keyword>
<dbReference type="InterPro" id="IPR036188">
    <property type="entry name" value="FAD/NAD-bd_sf"/>
</dbReference>
<feature type="domain" description="Amine oxidase" evidence="8">
    <location>
        <begin position="226"/>
        <end position="454"/>
    </location>
</feature>
<dbReference type="InterPro" id="IPR002937">
    <property type="entry name" value="Amino_oxidase"/>
</dbReference>
<evidence type="ECO:0000256" key="4">
    <source>
        <dbReference type="ARBA" id="ARBA00022490"/>
    </source>
</evidence>
<dbReference type="Proteomes" id="UP000472276">
    <property type="component" value="Unassembled WGS sequence"/>
</dbReference>